<reference evidence="3 4" key="1">
    <citation type="submission" date="2023-10" db="EMBL/GenBank/DDBJ databases">
        <title>179-bfca-hs.</title>
        <authorList>
            <person name="Miliotis G."/>
            <person name="Sengupta P."/>
            <person name="Hameed A."/>
            <person name="Chuvochina M."/>
            <person name="Mcdonagh F."/>
            <person name="Simpson A.C."/>
            <person name="Singh N.K."/>
            <person name="Rekha P.D."/>
            <person name="Raman K."/>
            <person name="Hugenholtz P."/>
            <person name="Venkateswaran K."/>
        </authorList>
    </citation>
    <scope>NUCLEOTIDE SEQUENCE [LARGE SCALE GENOMIC DNA]</scope>
    <source>
        <strain evidence="3 4">179-BFC-A-HS</strain>
    </source>
</reference>
<evidence type="ECO:0000313" key="3">
    <source>
        <dbReference type="EMBL" id="MDY0406857.1"/>
    </source>
</evidence>
<keyword evidence="2" id="KW-1133">Transmembrane helix</keyword>
<evidence type="ECO:0000256" key="1">
    <source>
        <dbReference type="SAM" id="Coils"/>
    </source>
</evidence>
<keyword evidence="4" id="KW-1185">Reference proteome</keyword>
<organism evidence="3 4">
    <name type="scientific">Tigheibacillus jepli</name>
    <dbReference type="NCBI Taxonomy" id="3035914"/>
    <lineage>
        <taxon>Bacteria</taxon>
        <taxon>Bacillati</taxon>
        <taxon>Bacillota</taxon>
        <taxon>Bacilli</taxon>
        <taxon>Bacillales</taxon>
        <taxon>Bacillaceae</taxon>
        <taxon>Tigheibacillus</taxon>
    </lineage>
</organism>
<evidence type="ECO:0000256" key="2">
    <source>
        <dbReference type="SAM" id="Phobius"/>
    </source>
</evidence>
<feature type="coiled-coil region" evidence="1">
    <location>
        <begin position="64"/>
        <end position="91"/>
    </location>
</feature>
<proteinExistence type="predicted"/>
<feature type="transmembrane region" description="Helical" evidence="2">
    <location>
        <begin position="6"/>
        <end position="23"/>
    </location>
</feature>
<gene>
    <name evidence="3" type="ORF">P5G51_017175</name>
</gene>
<dbReference type="RefSeq" id="WP_306066541.1">
    <property type="nucleotide sequence ID" value="NZ_JAROCA020000002.1"/>
</dbReference>
<keyword evidence="2" id="KW-0472">Membrane</keyword>
<dbReference type="Proteomes" id="UP001228376">
    <property type="component" value="Unassembled WGS sequence"/>
</dbReference>
<sequence length="93" mass="10100">MGKNKLFTGIISGAIVGGIIALFDKEARLYAKDKLASAKTYGAYVFKNPSEALRNASGKVTTFNAQFTDQVDNAINALEQVEETVNKVLKRES</sequence>
<dbReference type="EMBL" id="JAROCA020000002">
    <property type="protein sequence ID" value="MDY0406857.1"/>
    <property type="molecule type" value="Genomic_DNA"/>
</dbReference>
<name>A0ABU5CM17_9BACI</name>
<keyword evidence="2" id="KW-0812">Transmembrane</keyword>
<keyword evidence="1" id="KW-0175">Coiled coil</keyword>
<accession>A0ABU5CM17</accession>
<protein>
    <submittedName>
        <fullName evidence="3">YtxH domain-containing protein</fullName>
    </submittedName>
</protein>
<evidence type="ECO:0000313" key="4">
    <source>
        <dbReference type="Proteomes" id="UP001228376"/>
    </source>
</evidence>
<comment type="caution">
    <text evidence="3">The sequence shown here is derived from an EMBL/GenBank/DDBJ whole genome shotgun (WGS) entry which is preliminary data.</text>
</comment>